<dbReference type="Pfam" id="PF00067">
    <property type="entry name" value="p450"/>
    <property type="match status" value="1"/>
</dbReference>
<keyword evidence="3 5" id="KW-0560">Oxidoreductase</keyword>
<proteinExistence type="inferred from homology"/>
<dbReference type="EMBL" id="JAVFKD010000012">
    <property type="protein sequence ID" value="KAK5993541.1"/>
    <property type="molecule type" value="Genomic_DNA"/>
</dbReference>
<dbReference type="PRINTS" id="PR00463">
    <property type="entry name" value="EP450I"/>
</dbReference>
<reference evidence="6 7" key="1">
    <citation type="submission" date="2024-01" db="EMBL/GenBank/DDBJ databases">
        <title>Complete genome of Cladobotryum mycophilum ATHUM6906.</title>
        <authorList>
            <person name="Christinaki A.C."/>
            <person name="Myridakis A.I."/>
            <person name="Kouvelis V.N."/>
        </authorList>
    </citation>
    <scope>NUCLEOTIDE SEQUENCE [LARGE SCALE GENOMIC DNA]</scope>
    <source>
        <strain evidence="6 7">ATHUM6906</strain>
    </source>
</reference>
<dbReference type="Proteomes" id="UP001338125">
    <property type="component" value="Unassembled WGS sequence"/>
</dbReference>
<dbReference type="InterPro" id="IPR002401">
    <property type="entry name" value="Cyt_P450_E_grp-I"/>
</dbReference>
<dbReference type="PANTHER" id="PTHR46300">
    <property type="entry name" value="P450, PUTATIVE (EUROFUNG)-RELATED-RELATED"/>
    <property type="match status" value="1"/>
</dbReference>
<comment type="caution">
    <text evidence="6">The sequence shown here is derived from an EMBL/GenBank/DDBJ whole genome shotgun (WGS) entry which is preliminary data.</text>
</comment>
<evidence type="ECO:0000256" key="4">
    <source>
        <dbReference type="ARBA" id="ARBA00023004"/>
    </source>
</evidence>
<name>A0ABR0SP38_9HYPO</name>
<dbReference type="PROSITE" id="PS00086">
    <property type="entry name" value="CYTOCHROME_P450"/>
    <property type="match status" value="1"/>
</dbReference>
<evidence type="ECO:0000256" key="1">
    <source>
        <dbReference type="ARBA" id="ARBA00010617"/>
    </source>
</evidence>
<dbReference type="PRINTS" id="PR00385">
    <property type="entry name" value="P450"/>
</dbReference>
<gene>
    <name evidence="6" type="ORF">PT974_06975</name>
</gene>
<dbReference type="InterPro" id="IPR017972">
    <property type="entry name" value="Cyt_P450_CS"/>
</dbReference>
<sequence length="535" mass="61648">MELSLTIVSLSILIIPSLILSILNRLRSRSTKSLHPTEFPGPTQFPLIGRVHDLPKLSLWLKFKEWADIYGPIYQTSMMGQKFIIVSNEEIANDLLVKKGNHFAGRPQIRALIDHKLGPTYVALQDRHETWKSQRKWIHAAMAAAHQHHFYGHIEREIKRFLMTLLIDPDKFHSNTRELTGRIMCTLSWDDAPQGKRYGDDALATLRRMSVSGPIVNTVTPLWHISDFIGYNPWRKFENERITSQHEFWLRSLRVAKKRFLNSDLPSDTWSHRYFAYLAGTGNATLEQSAEEELYAACMLGFQNLLGVVTISGPAQYFLMAIALHPEWQRKAQEEIDRVCGDRMPSIDDYADLPTVRACIKETLRWRSGVPLGVPHQCEEPYEYKGVRIEKGTIILACEWSISRIPEKYPDPEAYRPERWLESGWPTYMEPLSRYPNLREGHGMHTFGWGRRTCLGQNIADDEMFLIAASVCWGFNMSLKKCPMTGEDITFDTQATNSNVILEPKAWPMEFRPRSQERADTIAKQFAAVRDKLKV</sequence>
<evidence type="ECO:0000256" key="2">
    <source>
        <dbReference type="ARBA" id="ARBA00022723"/>
    </source>
</evidence>
<keyword evidence="4 5" id="KW-0408">Iron</keyword>
<dbReference type="InterPro" id="IPR036396">
    <property type="entry name" value="Cyt_P450_sf"/>
</dbReference>
<keyword evidence="7" id="KW-1185">Reference proteome</keyword>
<keyword evidence="2 5" id="KW-0479">Metal-binding</keyword>
<evidence type="ECO:0000313" key="7">
    <source>
        <dbReference type="Proteomes" id="UP001338125"/>
    </source>
</evidence>
<dbReference type="Gene3D" id="1.10.630.10">
    <property type="entry name" value="Cytochrome P450"/>
    <property type="match status" value="1"/>
</dbReference>
<evidence type="ECO:0000256" key="3">
    <source>
        <dbReference type="ARBA" id="ARBA00023002"/>
    </source>
</evidence>
<evidence type="ECO:0000256" key="5">
    <source>
        <dbReference type="RuleBase" id="RU000461"/>
    </source>
</evidence>
<keyword evidence="5" id="KW-0349">Heme</keyword>
<accession>A0ABR0SP38</accession>
<comment type="similarity">
    <text evidence="1 5">Belongs to the cytochrome P450 family.</text>
</comment>
<evidence type="ECO:0000313" key="6">
    <source>
        <dbReference type="EMBL" id="KAK5993541.1"/>
    </source>
</evidence>
<protein>
    <submittedName>
        <fullName evidence="6">Cytochrome P450 monooxygenase COX1-like protein</fullName>
    </submittedName>
</protein>
<dbReference type="InterPro" id="IPR050364">
    <property type="entry name" value="Cytochrome_P450_fung"/>
</dbReference>
<dbReference type="InterPro" id="IPR001128">
    <property type="entry name" value="Cyt_P450"/>
</dbReference>
<dbReference type="SUPFAM" id="SSF48264">
    <property type="entry name" value="Cytochrome P450"/>
    <property type="match status" value="1"/>
</dbReference>
<dbReference type="PANTHER" id="PTHR46300:SF6">
    <property type="entry name" value="CYTOCHROME P450 2C30"/>
    <property type="match status" value="1"/>
</dbReference>
<organism evidence="6 7">
    <name type="scientific">Cladobotryum mycophilum</name>
    <dbReference type="NCBI Taxonomy" id="491253"/>
    <lineage>
        <taxon>Eukaryota</taxon>
        <taxon>Fungi</taxon>
        <taxon>Dikarya</taxon>
        <taxon>Ascomycota</taxon>
        <taxon>Pezizomycotina</taxon>
        <taxon>Sordariomycetes</taxon>
        <taxon>Hypocreomycetidae</taxon>
        <taxon>Hypocreales</taxon>
        <taxon>Hypocreaceae</taxon>
        <taxon>Cladobotryum</taxon>
    </lineage>
</organism>
<keyword evidence="5" id="KW-0503">Monooxygenase</keyword>